<comment type="caution">
    <text evidence="1">The sequence shown here is derived from an EMBL/GenBank/DDBJ whole genome shotgun (WGS) entry which is preliminary data.</text>
</comment>
<dbReference type="Proteomes" id="UP000294546">
    <property type="component" value="Unassembled WGS sequence"/>
</dbReference>
<dbReference type="PANTHER" id="PTHR42958:SF4">
    <property type="entry name" value="HYDROGENASE EXPRESSION_FORMATION PROTEIN HUPK"/>
    <property type="match status" value="1"/>
</dbReference>
<accession>A0A4V2PEA8</accession>
<dbReference type="InterPro" id="IPR029014">
    <property type="entry name" value="NiFe-Hase_large"/>
</dbReference>
<dbReference type="RefSeq" id="WP_132286716.1">
    <property type="nucleotide sequence ID" value="NZ_SMFU01000007.1"/>
</dbReference>
<dbReference type="OrthoDB" id="9157196at2"/>
<dbReference type="SUPFAM" id="SSF56762">
    <property type="entry name" value="HydB/Nqo4-like"/>
    <property type="match status" value="1"/>
</dbReference>
<dbReference type="AlphaFoldDB" id="A0A4V2PEA8"/>
<dbReference type="InterPro" id="IPR050867">
    <property type="entry name" value="NiFe/NiFeSe_hydrgnase_LSU"/>
</dbReference>
<gene>
    <name evidence="1" type="ORF">CLV83_0381</name>
</gene>
<sequence length="327" mass="35342">MTAISAGKLQVDLYHDGHKISAVKPALLRPSGQVGALLHGRHPDQAVELLGMLFSICSVAHRVAATRALEAARGCIADAETERVRNSHVAIERLRESLMRLLLDWRYPSVDDDAAAQCIRLCKTLSQALETDPAEAALVVVELGNWWRGLRCQPTEQDIWIANHCERWRGIELGVSGKVLEPGMPGAGQPSLESGPVVAAVGCRDAARVIAEVLQTLVSQVDDALALLEGETAEAVAGLGQSSGDGLATGWALTARGWLMHGIELDGDRVERWQILAPTDRNFHTEGALVRRLNNVVIDRDSAEALTRELTLAIDPCVAFEVRINDA</sequence>
<dbReference type="EMBL" id="SMFU01000007">
    <property type="protein sequence ID" value="TCK08306.1"/>
    <property type="molecule type" value="Genomic_DNA"/>
</dbReference>
<keyword evidence="2" id="KW-1185">Reference proteome</keyword>
<name>A0A4V2PEA8_9GAMM</name>
<evidence type="ECO:0000313" key="1">
    <source>
        <dbReference type="EMBL" id="TCK08306.1"/>
    </source>
</evidence>
<evidence type="ECO:0000313" key="2">
    <source>
        <dbReference type="Proteomes" id="UP000294546"/>
    </source>
</evidence>
<proteinExistence type="predicted"/>
<organism evidence="1 2">
    <name type="scientific">Marinobacterium mangrovicola</name>
    <dbReference type="NCBI Taxonomy" id="1476959"/>
    <lineage>
        <taxon>Bacteria</taxon>
        <taxon>Pseudomonadati</taxon>
        <taxon>Pseudomonadota</taxon>
        <taxon>Gammaproteobacteria</taxon>
        <taxon>Oceanospirillales</taxon>
        <taxon>Oceanospirillaceae</taxon>
        <taxon>Marinobacterium</taxon>
    </lineage>
</organism>
<reference evidence="1 2" key="1">
    <citation type="submission" date="2019-03" db="EMBL/GenBank/DDBJ databases">
        <title>Genomic Encyclopedia of Archaeal and Bacterial Type Strains, Phase II (KMG-II): from individual species to whole genera.</title>
        <authorList>
            <person name="Goeker M."/>
        </authorList>
    </citation>
    <scope>NUCLEOTIDE SEQUENCE [LARGE SCALE GENOMIC DNA]</scope>
    <source>
        <strain evidence="1 2">DSM 27697</strain>
    </source>
</reference>
<protein>
    <submittedName>
        <fullName evidence="1">Ni,Fe-hydrogenase III large subunit</fullName>
    </submittedName>
</protein>
<dbReference type="PANTHER" id="PTHR42958">
    <property type="entry name" value="HYDROGENASE-2 LARGE CHAIN"/>
    <property type="match status" value="1"/>
</dbReference>
<dbReference type="Gene3D" id="1.10.645.10">
    <property type="entry name" value="Cytochrome-c3 Hydrogenase, chain B"/>
    <property type="match status" value="2"/>
</dbReference>